<dbReference type="SMART" id="SM00827">
    <property type="entry name" value="PKS_AT"/>
    <property type="match status" value="1"/>
</dbReference>
<keyword evidence="5" id="KW-1185">Reference proteome</keyword>
<keyword evidence="2 4" id="KW-0012">Acyltransferase</keyword>
<dbReference type="InterPro" id="IPR001227">
    <property type="entry name" value="Ac_transferase_dom_sf"/>
</dbReference>
<feature type="non-terminal residue" evidence="4">
    <location>
        <position position="459"/>
    </location>
</feature>
<dbReference type="InterPro" id="IPR054514">
    <property type="entry name" value="RhiE-like_linker"/>
</dbReference>
<gene>
    <name evidence="4" type="ORF">ACFFGN_36015</name>
</gene>
<feature type="domain" description="Malonyl-CoA:ACP transacylase (MAT)" evidence="3">
    <location>
        <begin position="131"/>
        <end position="430"/>
    </location>
</feature>
<evidence type="ECO:0000313" key="5">
    <source>
        <dbReference type="Proteomes" id="UP001589890"/>
    </source>
</evidence>
<evidence type="ECO:0000256" key="1">
    <source>
        <dbReference type="ARBA" id="ARBA00022679"/>
    </source>
</evidence>
<evidence type="ECO:0000259" key="3">
    <source>
        <dbReference type="SMART" id="SM00827"/>
    </source>
</evidence>
<keyword evidence="1" id="KW-0808">Transferase</keyword>
<dbReference type="PANTHER" id="PTHR43775:SF51">
    <property type="entry name" value="INACTIVE PHENOLPHTHIOCEROL SYNTHESIS POLYKETIDE SYNTHASE TYPE I PKS1-RELATED"/>
    <property type="match status" value="1"/>
</dbReference>
<dbReference type="Proteomes" id="UP001589890">
    <property type="component" value="Unassembled WGS sequence"/>
</dbReference>
<dbReference type="Pfam" id="PF00698">
    <property type="entry name" value="Acyl_transf_1"/>
    <property type="match status" value="1"/>
</dbReference>
<dbReference type="InterPro" id="IPR014043">
    <property type="entry name" value="Acyl_transferase_dom"/>
</dbReference>
<name>A0ABV6QY02_9ACTN</name>
<dbReference type="GO" id="GO:0016746">
    <property type="term" value="F:acyltransferase activity"/>
    <property type="evidence" value="ECO:0007669"/>
    <property type="project" value="UniProtKB-KW"/>
</dbReference>
<evidence type="ECO:0000313" key="4">
    <source>
        <dbReference type="EMBL" id="MFC0629524.1"/>
    </source>
</evidence>
<dbReference type="InterPro" id="IPR016036">
    <property type="entry name" value="Malonyl_transacylase_ACP-bd"/>
</dbReference>
<dbReference type="Gene3D" id="3.40.366.10">
    <property type="entry name" value="Malonyl-Coenzyme A Acyl Carrier Protein, domain 2"/>
    <property type="match status" value="1"/>
</dbReference>
<sequence length="459" mass="48207">SSFGISGTNAHVIVEQAPEDEGLDMAQSADGVSFGDVAALGEGMAPWVVSGHGPDALRGQASKLAKYAAGGVDLAGAARTLVLSRAALSVRAVVLADDRDELVVALEAVAAGVSHPSVVTGVAHEGRVVWVFPGQGAQWVGMGRELLQVLPQFAQQIGEIEAALAPYVDWSLEEVLRGVGPESGLERVDVVQPASFAVMVALAGLWSRAGASPDAVVGHSQGEIAAAYVAGILSLQDAARIVAVRSQLIASQLSGMGGMTSLSVPADQVRQWLEDEPDSRLSVAVVNSPVSTVVAGEPEALEQLEARAVLAGATAKRIAVDYASHTPQVDAIRVRLLEALADIRPQQGRIPMLSSVTGTWLEGAEAVPDYWFENLRQPVRFDHAVDQLIQSGHKTYIECSPHPVLTVPLQEIADTAGVDVLTLGTLRRDQGTWNRFMTEAATAWANGVSLDFARLLPNA</sequence>
<dbReference type="EMBL" id="JBHLTC010000065">
    <property type="protein sequence ID" value="MFC0629524.1"/>
    <property type="molecule type" value="Genomic_DNA"/>
</dbReference>
<dbReference type="PANTHER" id="PTHR43775">
    <property type="entry name" value="FATTY ACID SYNTHASE"/>
    <property type="match status" value="1"/>
</dbReference>
<dbReference type="RefSeq" id="WP_380057760.1">
    <property type="nucleotide sequence ID" value="NZ_JBHLTC010000065.1"/>
</dbReference>
<protein>
    <submittedName>
        <fullName evidence="4">Acyltransferase domain-containing protein</fullName>
    </submittedName>
</protein>
<reference evidence="4 5" key="1">
    <citation type="submission" date="2024-09" db="EMBL/GenBank/DDBJ databases">
        <authorList>
            <person name="Sun Q."/>
            <person name="Mori K."/>
        </authorList>
    </citation>
    <scope>NUCLEOTIDE SEQUENCE [LARGE SCALE GENOMIC DNA]</scope>
    <source>
        <strain evidence="4 5">CGMCC 1.15906</strain>
    </source>
</reference>
<evidence type="ECO:0000256" key="2">
    <source>
        <dbReference type="ARBA" id="ARBA00023315"/>
    </source>
</evidence>
<dbReference type="Gene3D" id="3.30.70.3290">
    <property type="match status" value="1"/>
</dbReference>
<feature type="non-terminal residue" evidence="4">
    <location>
        <position position="1"/>
    </location>
</feature>
<dbReference type="InterPro" id="IPR050091">
    <property type="entry name" value="PKS_NRPS_Biosynth_Enz"/>
</dbReference>
<accession>A0ABV6QY02</accession>
<dbReference type="InterPro" id="IPR016035">
    <property type="entry name" value="Acyl_Trfase/lysoPLipase"/>
</dbReference>
<dbReference type="SUPFAM" id="SSF55048">
    <property type="entry name" value="Probable ACP-binding domain of malonyl-CoA ACP transacylase"/>
    <property type="match status" value="1"/>
</dbReference>
<dbReference type="SUPFAM" id="SSF52151">
    <property type="entry name" value="FabD/lysophospholipase-like"/>
    <property type="match status" value="1"/>
</dbReference>
<proteinExistence type="predicted"/>
<comment type="caution">
    <text evidence="4">The sequence shown here is derived from an EMBL/GenBank/DDBJ whole genome shotgun (WGS) entry which is preliminary data.</text>
</comment>
<organism evidence="4 5">
    <name type="scientific">Kribbella deserti</name>
    <dbReference type="NCBI Taxonomy" id="1926257"/>
    <lineage>
        <taxon>Bacteria</taxon>
        <taxon>Bacillati</taxon>
        <taxon>Actinomycetota</taxon>
        <taxon>Actinomycetes</taxon>
        <taxon>Propionibacteriales</taxon>
        <taxon>Kribbellaceae</taxon>
        <taxon>Kribbella</taxon>
    </lineage>
</organism>
<dbReference type="Pfam" id="PF22336">
    <property type="entry name" value="RhiE-like_linker"/>
    <property type="match status" value="1"/>
</dbReference>